<organism evidence="1 2">
    <name type="scientific">Streptococcus hyointestinalis</name>
    <dbReference type="NCBI Taxonomy" id="1337"/>
    <lineage>
        <taxon>Bacteria</taxon>
        <taxon>Bacillati</taxon>
        <taxon>Bacillota</taxon>
        <taxon>Bacilli</taxon>
        <taxon>Lactobacillales</taxon>
        <taxon>Streptococcaceae</taxon>
        <taxon>Streptococcus</taxon>
    </lineage>
</organism>
<proteinExistence type="predicted"/>
<dbReference type="EMBL" id="UHFN01000002">
    <property type="protein sequence ID" value="SUN58184.1"/>
    <property type="molecule type" value="Genomic_DNA"/>
</dbReference>
<evidence type="ECO:0000313" key="1">
    <source>
        <dbReference type="EMBL" id="SUN58184.1"/>
    </source>
</evidence>
<dbReference type="Proteomes" id="UP000254924">
    <property type="component" value="Unassembled WGS sequence"/>
</dbReference>
<protein>
    <submittedName>
        <fullName evidence="1">Uncharacterized protein</fullName>
    </submittedName>
</protein>
<evidence type="ECO:0000313" key="2">
    <source>
        <dbReference type="Proteomes" id="UP000254924"/>
    </source>
</evidence>
<name>A0A380K067_9STRE</name>
<gene>
    <name evidence="1" type="ORF">NCTC12224_00210</name>
</gene>
<dbReference type="AlphaFoldDB" id="A0A380K067"/>
<keyword evidence="2" id="KW-1185">Reference proteome</keyword>
<reference evidence="1 2" key="1">
    <citation type="submission" date="2018-06" db="EMBL/GenBank/DDBJ databases">
        <authorList>
            <consortium name="Pathogen Informatics"/>
            <person name="Doyle S."/>
        </authorList>
    </citation>
    <scope>NUCLEOTIDE SEQUENCE [LARGE SCALE GENOMIC DNA]</scope>
    <source>
        <strain evidence="1 2">NCTC12224</strain>
    </source>
</reference>
<accession>A0A380K067</accession>
<sequence>MCTYKYTYHILCKISKEKILKGYHGTTPQNAEDILNNQKVIVTPFKITADFVIPSGQRLPNDLGQGLYLFLDSDKPKFDGKQCAKLYAHRWRNEDNKVSLILFDIDESDIFPLDLNKPENAEKFSEIRDKLVQRVEQRLTTFKEGKILDRANIDGIFIEYLVQHFLENKVDIVIKDTYTPFYSSRNTLSSFPNGRELCLRNMELINWEETKEVK</sequence>